<evidence type="ECO:0000256" key="1">
    <source>
        <dbReference type="ARBA" id="ARBA00007401"/>
    </source>
</evidence>
<evidence type="ECO:0000256" key="4">
    <source>
        <dbReference type="RuleBase" id="RU361154"/>
    </source>
</evidence>
<dbReference type="Pfam" id="PF02837">
    <property type="entry name" value="Glyco_hydro_2_N"/>
    <property type="match status" value="1"/>
</dbReference>
<dbReference type="Pfam" id="PF18565">
    <property type="entry name" value="Glyco_hydro2_C5"/>
    <property type="match status" value="1"/>
</dbReference>
<sequence>MKRLVTVASAAVLAACAGHDEVSNYGETESLLVRSPRQSLNFNTEWLFAGDVPSGNGQAVSAEESSEAFFVPVTLPYFRIHPHKGFKKIDYEVPVSWYRRHFVLPNDYAGKRISVEFQGVAKIADVYVNGTWVGQHRGAYTSFTFDITDFVRLDGTDNVIAVKVDSTERRDLPPEGGKIDYYVWGGIVRDVNLIVTDPLHADTPFVSTTSVEPDKATLRARTTVRNDGDAAKPATVNTSLVDARGKVVATGSATQTVEAHSAAEISYDLVVPSPQLWHPDSPYLYTARTRIESGGGTTDERSVRVGIRSARFDKTDGKFYINGQWLKLRGLNRHEQYPYIGRAAPNRLQVKDADILKYEFGLNIMRTSHYPQDPEFLDRADEIGLLVLEEIPGWEHIGDQAWKDVSVHNVEEMILRDRHHPAIISWGVRINESKDDHDFYTATNARARQLDPTRPTSGIRAQNNSHSEFLEDLFTYNDFSSTALDPVVLPWLITESVGHTRPHRSWDPEATLIRTMETHLEVQSKAGEKTNISGALGWCAFDYNTTFDSKSCHDQTCYHGVSDIFRMPKFSASVFSSQRDPARYQPYVAIDHYWAPTSASKVYVAGNCEQVELFANGASKGKITPNAYTGLPHPFFQFDDVAFAPGSLRADCWIGGRVAETATQYTPGVATKLELNIDDRTIAADGADMTRVTVKALDGHDQAVPDNAANVSFSVAGPGALVGESPLALEAGRGAVYLKSALGRAGIITLTASAPGLPSKRISVTSLPFHGGTVPSDAEYRFGFVNDVNSSIRGGGVNQFNYLGTGWKHGPCEGGCFSGDNSWSNGAGDAVSLSFIGNRVVLYGVYDATHGTAGISIDGGPETTVSLKGTRRGNVAIWSSPTLPEGNHVLRVRVQGDGPVAIDRAMVVTGNAALLVPPVSATSPTAPSP</sequence>
<feature type="domain" description="DUF4982" evidence="8">
    <location>
        <begin position="601"/>
        <end position="658"/>
    </location>
</feature>
<evidence type="ECO:0000313" key="10">
    <source>
        <dbReference type="EMBL" id="WXA97967.1"/>
    </source>
</evidence>
<evidence type="ECO:0000256" key="2">
    <source>
        <dbReference type="ARBA" id="ARBA00022801"/>
    </source>
</evidence>
<feature type="domain" description="Glycoside hydrolase family 2 immunoglobulin-like beta-sandwich" evidence="5">
    <location>
        <begin position="205"/>
        <end position="308"/>
    </location>
</feature>
<dbReference type="RefSeq" id="WP_394848583.1">
    <property type="nucleotide sequence ID" value="NZ_CP089982.1"/>
</dbReference>
<dbReference type="Pfam" id="PF00703">
    <property type="entry name" value="Glyco_hydro_2"/>
    <property type="match status" value="1"/>
</dbReference>
<dbReference type="Gene3D" id="2.60.40.10">
    <property type="entry name" value="Immunoglobulins"/>
    <property type="match status" value="3"/>
</dbReference>
<dbReference type="InterPro" id="IPR051913">
    <property type="entry name" value="GH2_Domain-Containing"/>
</dbReference>
<evidence type="ECO:0000259" key="9">
    <source>
        <dbReference type="Pfam" id="PF18565"/>
    </source>
</evidence>
<organism evidence="10 11">
    <name type="scientific">Pendulispora brunnea</name>
    <dbReference type="NCBI Taxonomy" id="2905690"/>
    <lineage>
        <taxon>Bacteria</taxon>
        <taxon>Pseudomonadati</taxon>
        <taxon>Myxococcota</taxon>
        <taxon>Myxococcia</taxon>
        <taxon>Myxococcales</taxon>
        <taxon>Sorangiineae</taxon>
        <taxon>Pendulisporaceae</taxon>
        <taxon>Pendulispora</taxon>
    </lineage>
</organism>
<dbReference type="InterPro" id="IPR008979">
    <property type="entry name" value="Galactose-bd-like_sf"/>
</dbReference>
<dbReference type="InterPro" id="IPR032311">
    <property type="entry name" value="DUF4982"/>
</dbReference>
<dbReference type="PROSITE" id="PS51257">
    <property type="entry name" value="PROKAR_LIPOPROTEIN"/>
    <property type="match status" value="1"/>
</dbReference>
<dbReference type="Gene3D" id="2.60.120.260">
    <property type="entry name" value="Galactose-binding domain-like"/>
    <property type="match status" value="2"/>
</dbReference>
<name>A0ABZ2KH07_9BACT</name>
<dbReference type="Pfam" id="PF02836">
    <property type="entry name" value="Glyco_hydro_2_C"/>
    <property type="match status" value="1"/>
</dbReference>
<dbReference type="InterPro" id="IPR017853">
    <property type="entry name" value="GH"/>
</dbReference>
<dbReference type="Proteomes" id="UP001379533">
    <property type="component" value="Chromosome"/>
</dbReference>
<dbReference type="InterPro" id="IPR040605">
    <property type="entry name" value="Glyco_hydro2_dom5"/>
</dbReference>
<feature type="domain" description="Glycoside hydrolase family 2" evidence="9">
    <location>
        <begin position="673"/>
        <end position="762"/>
    </location>
</feature>
<feature type="domain" description="Glycosyl hydrolases family 2 sugar binding" evidence="7">
    <location>
        <begin position="90"/>
        <end position="194"/>
    </location>
</feature>
<feature type="domain" description="Glycoside hydrolase family 2 catalytic" evidence="6">
    <location>
        <begin position="315"/>
        <end position="471"/>
    </location>
</feature>
<dbReference type="InterPro" id="IPR006104">
    <property type="entry name" value="Glyco_hydro_2_N"/>
</dbReference>
<reference evidence="10 11" key="1">
    <citation type="submission" date="2021-12" db="EMBL/GenBank/DDBJ databases">
        <title>Discovery of the Pendulisporaceae a myxobacterial family with distinct sporulation behavior and unique specialized metabolism.</title>
        <authorList>
            <person name="Garcia R."/>
            <person name="Popoff A."/>
            <person name="Bader C.D."/>
            <person name="Loehr J."/>
            <person name="Walesch S."/>
            <person name="Walt C."/>
            <person name="Boldt J."/>
            <person name="Bunk B."/>
            <person name="Haeckl F.J.F.P.J."/>
            <person name="Gunesch A.P."/>
            <person name="Birkelbach J."/>
            <person name="Nuebel U."/>
            <person name="Pietschmann T."/>
            <person name="Bach T."/>
            <person name="Mueller R."/>
        </authorList>
    </citation>
    <scope>NUCLEOTIDE SEQUENCE [LARGE SCALE GENOMIC DNA]</scope>
    <source>
        <strain evidence="10 11">MSr12523</strain>
    </source>
</reference>
<dbReference type="InterPro" id="IPR006103">
    <property type="entry name" value="Glyco_hydro_2_cat"/>
</dbReference>
<gene>
    <name evidence="10" type="ORF">LZC95_14130</name>
</gene>
<dbReference type="SUPFAM" id="SSF49373">
    <property type="entry name" value="Invasin/intimin cell-adhesion fragments"/>
    <property type="match status" value="1"/>
</dbReference>
<dbReference type="InterPro" id="IPR036156">
    <property type="entry name" value="Beta-gal/glucu_dom_sf"/>
</dbReference>
<dbReference type="SUPFAM" id="SSF51445">
    <property type="entry name" value="(Trans)glycosidases"/>
    <property type="match status" value="1"/>
</dbReference>
<dbReference type="InterPro" id="IPR023230">
    <property type="entry name" value="Glyco_hydro_2_CS"/>
</dbReference>
<evidence type="ECO:0000259" key="8">
    <source>
        <dbReference type="Pfam" id="PF16355"/>
    </source>
</evidence>
<proteinExistence type="inferred from homology"/>
<evidence type="ECO:0000259" key="7">
    <source>
        <dbReference type="Pfam" id="PF02837"/>
    </source>
</evidence>
<dbReference type="InterPro" id="IPR008964">
    <property type="entry name" value="Invasin/intimin_cell_adhesion"/>
</dbReference>
<dbReference type="PANTHER" id="PTHR42732">
    <property type="entry name" value="BETA-GALACTOSIDASE"/>
    <property type="match status" value="1"/>
</dbReference>
<evidence type="ECO:0000256" key="3">
    <source>
        <dbReference type="ARBA" id="ARBA00023295"/>
    </source>
</evidence>
<keyword evidence="3 4" id="KW-0326">Glycosidase</keyword>
<dbReference type="PROSITE" id="PS00719">
    <property type="entry name" value="GLYCOSYL_HYDROL_F2_1"/>
    <property type="match status" value="1"/>
</dbReference>
<dbReference type="PANTHER" id="PTHR42732:SF1">
    <property type="entry name" value="BETA-MANNOSIDASE"/>
    <property type="match status" value="1"/>
</dbReference>
<accession>A0ABZ2KH07</accession>
<keyword evidence="11" id="KW-1185">Reference proteome</keyword>
<keyword evidence="2 4" id="KW-0378">Hydrolase</keyword>
<dbReference type="SUPFAM" id="SSF49303">
    <property type="entry name" value="beta-Galactosidase/glucuronidase domain"/>
    <property type="match status" value="1"/>
</dbReference>
<protein>
    <submittedName>
        <fullName evidence="10">DUF4982 domain-containing protein</fullName>
    </submittedName>
</protein>
<dbReference type="InterPro" id="IPR013783">
    <property type="entry name" value="Ig-like_fold"/>
</dbReference>
<dbReference type="Gene3D" id="3.20.20.80">
    <property type="entry name" value="Glycosidases"/>
    <property type="match status" value="1"/>
</dbReference>
<dbReference type="InterPro" id="IPR006101">
    <property type="entry name" value="Glyco_hydro_2"/>
</dbReference>
<dbReference type="SUPFAM" id="SSF49785">
    <property type="entry name" value="Galactose-binding domain-like"/>
    <property type="match status" value="1"/>
</dbReference>
<evidence type="ECO:0000259" key="6">
    <source>
        <dbReference type="Pfam" id="PF02836"/>
    </source>
</evidence>
<dbReference type="InterPro" id="IPR006102">
    <property type="entry name" value="Ig-like_GH2"/>
</dbReference>
<evidence type="ECO:0000259" key="5">
    <source>
        <dbReference type="Pfam" id="PF00703"/>
    </source>
</evidence>
<comment type="similarity">
    <text evidence="1 4">Belongs to the glycosyl hydrolase 2 family.</text>
</comment>
<evidence type="ECO:0000313" key="11">
    <source>
        <dbReference type="Proteomes" id="UP001379533"/>
    </source>
</evidence>
<dbReference type="EMBL" id="CP089982">
    <property type="protein sequence ID" value="WXA97967.1"/>
    <property type="molecule type" value="Genomic_DNA"/>
</dbReference>
<dbReference type="Pfam" id="PF16355">
    <property type="entry name" value="DUF4982"/>
    <property type="match status" value="1"/>
</dbReference>
<dbReference type="PRINTS" id="PR00132">
    <property type="entry name" value="GLHYDRLASE2"/>
</dbReference>